<sequence length="185" mass="21040">MTIAIGFNTGEGSIIATDSRLTMQLNRRLFVKSDQTQKIFRINDYLFTTAGQYNLKWNNQWLSVKEFLINFVARHPAWQHQALATALQAEMITTNLDDNDFIMAVGRETWLINRNEVSSLSYTAIGTKNAAEKFYPVFFTLNDNLPLPLLAQMLETKLTEFIAKNPQIGKIGGPVQVAYIQYKNA</sequence>
<keyword evidence="2" id="KW-1185">Reference proteome</keyword>
<proteinExistence type="predicted"/>
<comment type="caution">
    <text evidence="1">The sequence shown here is derived from an EMBL/GenBank/DDBJ whole genome shotgun (WGS) entry which is preliminary data.</text>
</comment>
<organism evidence="1 2">
    <name type="scientific">Loigolactobacillus binensis</name>
    <dbReference type="NCBI Taxonomy" id="2559922"/>
    <lineage>
        <taxon>Bacteria</taxon>
        <taxon>Bacillati</taxon>
        <taxon>Bacillota</taxon>
        <taxon>Bacilli</taxon>
        <taxon>Lactobacillales</taxon>
        <taxon>Lactobacillaceae</taxon>
        <taxon>Loigolactobacillus</taxon>
    </lineage>
</organism>
<dbReference type="Proteomes" id="UP001597104">
    <property type="component" value="Unassembled WGS sequence"/>
</dbReference>
<evidence type="ECO:0000313" key="2">
    <source>
        <dbReference type="Proteomes" id="UP001597104"/>
    </source>
</evidence>
<dbReference type="InterPro" id="IPR029055">
    <property type="entry name" value="Ntn_hydrolases_N"/>
</dbReference>
<accession>A0ABW3EBW8</accession>
<gene>
    <name evidence="1" type="ORF">ACFQZ7_08415</name>
</gene>
<evidence type="ECO:0008006" key="3">
    <source>
        <dbReference type="Google" id="ProtNLM"/>
    </source>
</evidence>
<reference evidence="2" key="1">
    <citation type="journal article" date="2019" name="Int. J. Syst. Evol. Microbiol.">
        <title>The Global Catalogue of Microorganisms (GCM) 10K type strain sequencing project: providing services to taxonomists for standard genome sequencing and annotation.</title>
        <authorList>
            <consortium name="The Broad Institute Genomics Platform"/>
            <consortium name="The Broad Institute Genome Sequencing Center for Infectious Disease"/>
            <person name="Wu L."/>
            <person name="Ma J."/>
        </authorList>
    </citation>
    <scope>NUCLEOTIDE SEQUENCE [LARGE SCALE GENOMIC DNA]</scope>
    <source>
        <strain evidence="2">CCM 8925</strain>
    </source>
</reference>
<protein>
    <recommendedName>
        <fullName evidence="3">Peptidase</fullName>
    </recommendedName>
</protein>
<evidence type="ECO:0000313" key="1">
    <source>
        <dbReference type="EMBL" id="MFD0897758.1"/>
    </source>
</evidence>
<name>A0ABW3EBW8_9LACO</name>
<dbReference type="RefSeq" id="WP_137638349.1">
    <property type="nucleotide sequence ID" value="NZ_BJDN01000023.1"/>
</dbReference>
<dbReference type="SUPFAM" id="SSF56235">
    <property type="entry name" value="N-terminal nucleophile aminohydrolases (Ntn hydrolases)"/>
    <property type="match status" value="1"/>
</dbReference>
<dbReference type="EMBL" id="JBHTIO010000039">
    <property type="protein sequence ID" value="MFD0897758.1"/>
    <property type="molecule type" value="Genomic_DNA"/>
</dbReference>